<dbReference type="SUPFAM" id="SSF51445">
    <property type="entry name" value="(Trans)glycosidases"/>
    <property type="match status" value="1"/>
</dbReference>
<protein>
    <recommendedName>
        <fullName evidence="7">Beta-glucosidase</fullName>
    </recommendedName>
</protein>
<dbReference type="Gene3D" id="3.20.20.300">
    <property type="entry name" value="Glycoside hydrolase, family 3, N-terminal domain"/>
    <property type="match status" value="1"/>
</dbReference>
<dbReference type="OrthoDB" id="9781691at2"/>
<keyword evidence="2" id="KW-0732">Signal</keyword>
<feature type="chain" id="PRO_5020255682" description="Beta-glucosidase" evidence="2">
    <location>
        <begin position="25"/>
        <end position="661"/>
    </location>
</feature>
<dbReference type="Pfam" id="PF00933">
    <property type="entry name" value="Glyco_hydro_3"/>
    <property type="match status" value="1"/>
</dbReference>
<dbReference type="GO" id="GO:0008422">
    <property type="term" value="F:beta-glucosidase activity"/>
    <property type="evidence" value="ECO:0007669"/>
    <property type="project" value="TreeGrafter"/>
</dbReference>
<name>A0A4S3KLC0_9GAMM</name>
<feature type="domain" description="Glycoside hydrolase family 3 C-terminal" evidence="4">
    <location>
        <begin position="422"/>
        <end position="637"/>
    </location>
</feature>
<dbReference type="GO" id="GO:0009251">
    <property type="term" value="P:glucan catabolic process"/>
    <property type="evidence" value="ECO:0007669"/>
    <property type="project" value="TreeGrafter"/>
</dbReference>
<evidence type="ECO:0000256" key="1">
    <source>
        <dbReference type="ARBA" id="ARBA00022801"/>
    </source>
</evidence>
<dbReference type="RefSeq" id="WP_136256997.1">
    <property type="nucleotide sequence ID" value="NZ_MWIO01000006.1"/>
</dbReference>
<organism evidence="5 6">
    <name type="scientific">Rhodanobacter lindaniclasticus</name>
    <dbReference type="NCBI Taxonomy" id="75310"/>
    <lineage>
        <taxon>Bacteria</taxon>
        <taxon>Pseudomonadati</taxon>
        <taxon>Pseudomonadota</taxon>
        <taxon>Gammaproteobacteria</taxon>
        <taxon>Lysobacterales</taxon>
        <taxon>Rhodanobacteraceae</taxon>
        <taxon>Rhodanobacter</taxon>
    </lineage>
</organism>
<comment type="caution">
    <text evidence="5">The sequence shown here is derived from an EMBL/GenBank/DDBJ whole genome shotgun (WGS) entry which is preliminary data.</text>
</comment>
<dbReference type="Proteomes" id="UP000306317">
    <property type="component" value="Unassembled WGS sequence"/>
</dbReference>
<keyword evidence="1" id="KW-0378">Hydrolase</keyword>
<evidence type="ECO:0000259" key="3">
    <source>
        <dbReference type="Pfam" id="PF00933"/>
    </source>
</evidence>
<dbReference type="PANTHER" id="PTHR30620">
    <property type="entry name" value="PERIPLASMIC BETA-GLUCOSIDASE-RELATED"/>
    <property type="match status" value="1"/>
</dbReference>
<dbReference type="EMBL" id="MWIO01000006">
    <property type="protein sequence ID" value="THD09643.1"/>
    <property type="molecule type" value="Genomic_DNA"/>
</dbReference>
<keyword evidence="6" id="KW-1185">Reference proteome</keyword>
<dbReference type="Gene3D" id="3.40.50.1700">
    <property type="entry name" value="Glycoside hydrolase family 3 C-terminal domain"/>
    <property type="match status" value="1"/>
</dbReference>
<reference evidence="5 6" key="1">
    <citation type="submission" date="2017-02" db="EMBL/GenBank/DDBJ databases">
        <title>Whole genome sequencing of Rhodanobacter lindaniclasticus DSM 17932.</title>
        <authorList>
            <person name="Kumar S."/>
            <person name="Patil P."/>
            <person name="Patil P.B."/>
        </authorList>
    </citation>
    <scope>NUCLEOTIDE SEQUENCE [LARGE SCALE GENOMIC DNA]</scope>
    <source>
        <strain evidence="5 6">DSM 17932</strain>
    </source>
</reference>
<dbReference type="PANTHER" id="PTHR30620:SF77">
    <property type="entry name" value="LYSOSOMAL BETA GLUCOSIDASE-LIKE"/>
    <property type="match status" value="1"/>
</dbReference>
<feature type="signal peptide" evidence="2">
    <location>
        <begin position="1"/>
        <end position="24"/>
    </location>
</feature>
<dbReference type="InterPro" id="IPR051915">
    <property type="entry name" value="Cellulose_Degrad_GH3"/>
</dbReference>
<dbReference type="InterPro" id="IPR036962">
    <property type="entry name" value="Glyco_hydro_3_N_sf"/>
</dbReference>
<evidence type="ECO:0000313" key="5">
    <source>
        <dbReference type="EMBL" id="THD09643.1"/>
    </source>
</evidence>
<dbReference type="AlphaFoldDB" id="A0A4S3KLC0"/>
<feature type="domain" description="Glycoside hydrolase family 3 N-terminal" evidence="3">
    <location>
        <begin position="62"/>
        <end position="384"/>
    </location>
</feature>
<dbReference type="InterPro" id="IPR001764">
    <property type="entry name" value="Glyco_hydro_3_N"/>
</dbReference>
<dbReference type="InterPro" id="IPR017853">
    <property type="entry name" value="GH"/>
</dbReference>
<evidence type="ECO:0000259" key="4">
    <source>
        <dbReference type="Pfam" id="PF01915"/>
    </source>
</evidence>
<dbReference type="PRINTS" id="PR00133">
    <property type="entry name" value="GLHYDRLASE3"/>
</dbReference>
<dbReference type="SUPFAM" id="SSF52279">
    <property type="entry name" value="Beta-D-glucan exohydrolase, C-terminal domain"/>
    <property type="match status" value="1"/>
</dbReference>
<proteinExistence type="predicted"/>
<gene>
    <name evidence="5" type="ORF">B1991_01780</name>
</gene>
<sequence>MPGIRFPWLPTLALLATFAGAAHAADTPVPGRLADWPAIHGERPADPVLEQRVRTIVAGMSLAQKIGQMTQAEIKSITPAQVKQYYIGSVLNGGGSWPQKNKHAGIGDWLDLAERYRDASMTTDAKVKIPVIWGTDAVHGDNNVFGATLFPHNIGLGAAHDPALIEAIGEATARSVRATGIDWAFAPTLAVAQNVRWGRTYESFSSEAPLVREYARAYVTGLQGNFDDHHVMATAKHFIGDGATWNGVDEGQARVSRQDMINVHGAGYVGALRTGVLSVMASYNSWDDVADGVDYGKMSGARALLTGALKEKMGFDGFVVSDWNAIGQLPGCSNASCPQAINAGIDMVMVPDDWQAFIANTTRQVEDGQIPMSRIDDAVSRIVRAKLRMGLFDQRPSQREGAGDAAALQHRELARRAVRESLVLLKNNHGTLPLKAGAKILVVGKSADSLPNQTGGWSLTWQGTDNGNADFPHGETILAGLRAADGAANVSYSQTAAGIDLAPFGAIVAVIGETPYAEMKGDIKLPATLRHSDRYPEDLAVLQAVAKAHKPVVTVFVSGRPLFVNDLLDLSDAFVAAWLPGTEGGGVADVLFARADGAGPHDFHGTLSMPWPGVPCPYQSAGHDQAWLFAPGYGLRYAAAHEVKTLPTWSSVHTCAKPGAP</sequence>
<accession>A0A4S3KLC0</accession>
<dbReference type="InterPro" id="IPR002772">
    <property type="entry name" value="Glyco_hydro_3_C"/>
</dbReference>
<dbReference type="Pfam" id="PF01915">
    <property type="entry name" value="Glyco_hydro_3_C"/>
    <property type="match status" value="1"/>
</dbReference>
<dbReference type="InterPro" id="IPR036881">
    <property type="entry name" value="Glyco_hydro_3_C_sf"/>
</dbReference>
<evidence type="ECO:0000256" key="2">
    <source>
        <dbReference type="SAM" id="SignalP"/>
    </source>
</evidence>
<evidence type="ECO:0000313" key="6">
    <source>
        <dbReference type="Proteomes" id="UP000306317"/>
    </source>
</evidence>
<evidence type="ECO:0008006" key="7">
    <source>
        <dbReference type="Google" id="ProtNLM"/>
    </source>
</evidence>